<name>A0A1L4BQP6_9GAMM</name>
<dbReference type="Pfam" id="PF01740">
    <property type="entry name" value="STAS"/>
    <property type="match status" value="1"/>
</dbReference>
<dbReference type="AlphaFoldDB" id="A0A1L4BQP6"/>
<dbReference type="RefSeq" id="WP_072711362.1">
    <property type="nucleotide sequence ID" value="NZ_CP016796.1"/>
</dbReference>
<dbReference type="PROSITE" id="PS50801">
    <property type="entry name" value="STAS"/>
    <property type="match status" value="1"/>
</dbReference>
<dbReference type="KEGG" id="frx:F7310_01825"/>
<dbReference type="OrthoDB" id="5297990at2"/>
<dbReference type="InterPro" id="IPR036513">
    <property type="entry name" value="STAS_dom_sf"/>
</dbReference>
<dbReference type="SUPFAM" id="SSF52091">
    <property type="entry name" value="SpoIIaa-like"/>
    <property type="match status" value="1"/>
</dbReference>
<dbReference type="EMBL" id="CP016796">
    <property type="protein sequence ID" value="API86167.1"/>
    <property type="molecule type" value="Genomic_DNA"/>
</dbReference>
<dbReference type="STRING" id="573570.F7310_01825"/>
<feature type="domain" description="STAS" evidence="1">
    <location>
        <begin position="8"/>
        <end position="101"/>
    </location>
</feature>
<gene>
    <name evidence="2" type="ORF">F7310_01825</name>
</gene>
<dbReference type="Gene3D" id="3.30.750.24">
    <property type="entry name" value="STAS domain"/>
    <property type="match status" value="1"/>
</dbReference>
<organism evidence="2 3">
    <name type="scientific">Francisella uliginis</name>
    <dbReference type="NCBI Taxonomy" id="573570"/>
    <lineage>
        <taxon>Bacteria</taxon>
        <taxon>Pseudomonadati</taxon>
        <taxon>Pseudomonadota</taxon>
        <taxon>Gammaproteobacteria</taxon>
        <taxon>Thiotrichales</taxon>
        <taxon>Francisellaceae</taxon>
        <taxon>Francisella</taxon>
    </lineage>
</organism>
<evidence type="ECO:0000313" key="3">
    <source>
        <dbReference type="Proteomes" id="UP000184222"/>
    </source>
</evidence>
<dbReference type="Proteomes" id="UP000184222">
    <property type="component" value="Chromosome"/>
</dbReference>
<keyword evidence="3" id="KW-1185">Reference proteome</keyword>
<evidence type="ECO:0000259" key="1">
    <source>
        <dbReference type="PROSITE" id="PS50801"/>
    </source>
</evidence>
<accession>A0A1L4BQP6</accession>
<dbReference type="InterPro" id="IPR002645">
    <property type="entry name" value="STAS_dom"/>
</dbReference>
<proteinExistence type="predicted"/>
<protein>
    <recommendedName>
        <fullName evidence="1">STAS domain-containing protein</fullName>
    </recommendedName>
</protein>
<sequence length="101" mass="11628">MIHINNDIWNIDSELTLKTVAAIYKKYNKNLKNISKVWTIDFKNCHKADSSGLALIIEYIKYAQNNSIELKLDNIDTKILSLANVHGAKDILEQFIDKHNN</sequence>
<evidence type="ECO:0000313" key="2">
    <source>
        <dbReference type="EMBL" id="API86167.1"/>
    </source>
</evidence>
<reference evidence="2 3" key="1">
    <citation type="journal article" date="2016" name="Appl. Environ. Microbiol.">
        <title>Whole genome relationships among Francisella bacteria of diverse origin define new species and provide specific regions for detection.</title>
        <authorList>
            <person name="Challacombe J.F."/>
            <person name="Petersen J.M."/>
            <person name="Gallegos-Graves V."/>
            <person name="Hodge D."/>
            <person name="Pillai S."/>
            <person name="Kuske C.R."/>
        </authorList>
    </citation>
    <scope>NUCLEOTIDE SEQUENCE [LARGE SCALE GENOMIC DNA]</scope>
    <source>
        <strain evidence="3">TX07-7310</strain>
    </source>
</reference>